<name>D2MPI5_9FIRM</name>
<protein>
    <recommendedName>
        <fullName evidence="3">Phage capsid family</fullName>
    </recommendedName>
</protein>
<dbReference type="EMBL" id="ADFR01000009">
    <property type="protein sequence ID" value="EFC05597.1"/>
    <property type="molecule type" value="Genomic_DNA"/>
</dbReference>
<evidence type="ECO:0000313" key="2">
    <source>
        <dbReference type="Proteomes" id="UP000005017"/>
    </source>
</evidence>
<dbReference type="Proteomes" id="UP000005017">
    <property type="component" value="Unassembled WGS sequence"/>
</dbReference>
<dbReference type="eggNOG" id="ENOG502Z7Z5">
    <property type="taxonomic scope" value="Bacteria"/>
</dbReference>
<sequence>MPNTIEYAKKYVPLLDQVYALASLTADLESDPELAKEGANANEIVIPKLEMDGLGKYDRNEGYTKGNVKFKYETVKFNYERGRAFNVDNMDEEETMNVIAPKIMGEFTRTRVAPEGDAFTFAKLAGKTGVSSATGALATGEAVVKALRTASTKMDEDQVPTESRILYITPTLKGLIDDLDTTKSKAVLNKFSKVVEVPQARFYTTIDLLDGKTGGEEAGGFRKNTAGKEINFMIVEKSAILKYNKHIAPKIVTPEQNQTADGYIFGYRKYGLVDVYENKLAGVYCHHAA</sequence>
<dbReference type="OrthoDB" id="9770443at2"/>
<evidence type="ECO:0008006" key="3">
    <source>
        <dbReference type="Google" id="ProtNLM"/>
    </source>
</evidence>
<dbReference type="STRING" id="679192.HMPREF9013_1301"/>
<evidence type="ECO:0000313" key="1">
    <source>
        <dbReference type="EMBL" id="EFC05597.1"/>
    </source>
</evidence>
<proteinExistence type="predicted"/>
<keyword evidence="2" id="KW-1185">Reference proteome</keyword>
<organism evidence="1 2">
    <name type="scientific">Bulleidia extructa W1219</name>
    <dbReference type="NCBI Taxonomy" id="679192"/>
    <lineage>
        <taxon>Bacteria</taxon>
        <taxon>Bacillati</taxon>
        <taxon>Bacillota</taxon>
        <taxon>Erysipelotrichia</taxon>
        <taxon>Erysipelotrichales</taxon>
        <taxon>Erysipelotrichaceae</taxon>
        <taxon>Bulleidia</taxon>
    </lineage>
</organism>
<reference evidence="2" key="1">
    <citation type="submission" date="2009-12" db="EMBL/GenBank/DDBJ databases">
        <title>Sequence of Clostridiales genomosp. BVAB3 str. UPII9-5.</title>
        <authorList>
            <person name="Madupu R."/>
            <person name="Durkin A.S."/>
            <person name="Torralba M."/>
            <person name="Methe B."/>
            <person name="Sutton G.G."/>
            <person name="Strausberg R.L."/>
            <person name="Nelson K.E."/>
        </authorList>
    </citation>
    <scope>NUCLEOTIDE SEQUENCE [LARGE SCALE GENOMIC DNA]</scope>
    <source>
        <strain evidence="2">W1219</strain>
    </source>
</reference>
<dbReference type="AlphaFoldDB" id="D2MPI5"/>
<comment type="caution">
    <text evidence="1">The sequence shown here is derived from an EMBL/GenBank/DDBJ whole genome shotgun (WGS) entry which is preliminary data.</text>
</comment>
<dbReference type="RefSeq" id="WP_006627298.1">
    <property type="nucleotide sequence ID" value="NZ_ADFR01000009.1"/>
</dbReference>
<accession>D2MPI5</accession>
<gene>
    <name evidence="1" type="ORF">HMPREF9013_1301</name>
</gene>